<evidence type="ECO:0008006" key="3">
    <source>
        <dbReference type="Google" id="ProtNLM"/>
    </source>
</evidence>
<organism evidence="2">
    <name type="scientific">Phytophthora nicotianae</name>
    <name type="common">Potato buckeye rot agent</name>
    <name type="synonym">Phytophthora parasitica</name>
    <dbReference type="NCBI Taxonomy" id="4792"/>
    <lineage>
        <taxon>Eukaryota</taxon>
        <taxon>Sar</taxon>
        <taxon>Stramenopiles</taxon>
        <taxon>Oomycota</taxon>
        <taxon>Peronosporomycetes</taxon>
        <taxon>Peronosporales</taxon>
        <taxon>Peronosporaceae</taxon>
        <taxon>Phytophthora</taxon>
    </lineage>
</organism>
<keyword evidence="1" id="KW-0732">Signal</keyword>
<name>W2IL65_PHYNI</name>
<dbReference type="EMBL" id="KI674193">
    <property type="protein sequence ID" value="ETL34871.1"/>
    <property type="molecule type" value="Genomic_DNA"/>
</dbReference>
<dbReference type="VEuPathDB" id="FungiDB:PPTG_04478"/>
<feature type="signal peptide" evidence="1">
    <location>
        <begin position="1"/>
        <end position="22"/>
    </location>
</feature>
<dbReference type="AlphaFoldDB" id="W2IL65"/>
<proteinExistence type="predicted"/>
<evidence type="ECO:0000256" key="1">
    <source>
        <dbReference type="SAM" id="SignalP"/>
    </source>
</evidence>
<feature type="chain" id="PRO_5004817497" description="RxLR effector protein" evidence="1">
    <location>
        <begin position="23"/>
        <end position="137"/>
    </location>
</feature>
<reference evidence="2" key="1">
    <citation type="submission" date="2013-11" db="EMBL/GenBank/DDBJ databases">
        <title>The Genome Sequence of Phytophthora parasitica CJ05E6.</title>
        <authorList>
            <consortium name="The Broad Institute Genomics Platform"/>
            <person name="Russ C."/>
            <person name="Tyler B."/>
            <person name="Panabieres F."/>
            <person name="Shan W."/>
            <person name="Tripathy S."/>
            <person name="Grunwald N."/>
            <person name="Machado M."/>
            <person name="Johnson C.S."/>
            <person name="Arredondo F."/>
            <person name="Hong C."/>
            <person name="Coffey M."/>
            <person name="Young S.K."/>
            <person name="Zeng Q."/>
            <person name="Gargeya S."/>
            <person name="Fitzgerald M."/>
            <person name="Abouelleil A."/>
            <person name="Alvarado L."/>
            <person name="Chapman S.B."/>
            <person name="Gainer-Dewar J."/>
            <person name="Goldberg J."/>
            <person name="Griggs A."/>
            <person name="Gujja S."/>
            <person name="Hansen M."/>
            <person name="Howarth C."/>
            <person name="Imamovic A."/>
            <person name="Ireland A."/>
            <person name="Larimer J."/>
            <person name="McCowan C."/>
            <person name="Murphy C."/>
            <person name="Pearson M."/>
            <person name="Poon T.W."/>
            <person name="Priest M."/>
            <person name="Roberts A."/>
            <person name="Saif S."/>
            <person name="Shea T."/>
            <person name="Sykes S."/>
            <person name="Wortman J."/>
            <person name="Nusbaum C."/>
            <person name="Birren B."/>
        </authorList>
    </citation>
    <scope>NUCLEOTIDE SEQUENCE [LARGE SCALE GENOMIC DNA]</scope>
    <source>
        <strain evidence="2">CJ05E6</strain>
    </source>
</reference>
<protein>
    <recommendedName>
        <fullName evidence="3">RxLR effector protein</fullName>
    </recommendedName>
</protein>
<sequence length="137" mass="15500">MRSILYVALVFAVLARSVVVTAFPHPDEYQLLSKSSPDSVANTKRSLRVAGQEVVPSSWRNGNGGIWKSRAQRTNRIVKLPEIGMAKLIKKAKEAQALKKIKKRWQEVKKAAMHEKRVEVALDAEREREPADTILRK</sequence>
<dbReference type="Proteomes" id="UP000053864">
    <property type="component" value="Unassembled WGS sequence"/>
</dbReference>
<gene>
    <name evidence="2" type="ORF">L916_12947</name>
</gene>
<evidence type="ECO:0000313" key="2">
    <source>
        <dbReference type="EMBL" id="ETL34871.1"/>
    </source>
</evidence>
<accession>W2IL65</accession>